<organism evidence="2 3">
    <name type="scientific">Pristionchus fissidentatus</name>
    <dbReference type="NCBI Taxonomy" id="1538716"/>
    <lineage>
        <taxon>Eukaryota</taxon>
        <taxon>Metazoa</taxon>
        <taxon>Ecdysozoa</taxon>
        <taxon>Nematoda</taxon>
        <taxon>Chromadorea</taxon>
        <taxon>Rhabditida</taxon>
        <taxon>Rhabditina</taxon>
        <taxon>Diplogasteromorpha</taxon>
        <taxon>Diplogasteroidea</taxon>
        <taxon>Neodiplogasteridae</taxon>
        <taxon>Pristionchus</taxon>
    </lineage>
</organism>
<gene>
    <name evidence="2" type="ORF">PFISCL1PPCAC_19432</name>
</gene>
<feature type="chain" id="PRO_5043899187" evidence="1">
    <location>
        <begin position="17"/>
        <end position="267"/>
    </location>
</feature>
<dbReference type="Proteomes" id="UP001432322">
    <property type="component" value="Unassembled WGS sequence"/>
</dbReference>
<name>A0AAV5WC02_9BILA</name>
<protein>
    <submittedName>
        <fullName evidence="2">Uncharacterized protein</fullName>
    </submittedName>
</protein>
<evidence type="ECO:0000313" key="2">
    <source>
        <dbReference type="EMBL" id="GMT28135.1"/>
    </source>
</evidence>
<accession>A0AAV5WC02</accession>
<proteinExistence type="predicted"/>
<feature type="signal peptide" evidence="1">
    <location>
        <begin position="1"/>
        <end position="16"/>
    </location>
</feature>
<comment type="caution">
    <text evidence="2">The sequence shown here is derived from an EMBL/GenBank/DDBJ whole genome shotgun (WGS) entry which is preliminary data.</text>
</comment>
<dbReference type="AlphaFoldDB" id="A0AAV5WC02"/>
<keyword evidence="3" id="KW-1185">Reference proteome</keyword>
<sequence length="267" mass="29873">MYITTLLLLAIPTIVAIEDDPHFFVYPNRPEHFLDPKPQRRSLLPFMKVRDLPMSGLVYLNRIKAIDNQDESSEEKEEKTIGEEIDNVLQTLKEKESSEDKTLDKKAVELKTESLLSSPFPQPNVPFPWERGLVQQESSQFALFNRVRSAPTQFVHQPVVGSAFVQSQYPQYPYGLIQPQQIPQVARDESSGDELTVVVPSLPIGYPVGQSPSSVQLLPVASRRVVHSGSPSLQPLDTPIRAHGVATQRGLTTDNKLVSISVFRLGH</sequence>
<dbReference type="EMBL" id="BTSY01000005">
    <property type="protein sequence ID" value="GMT28135.1"/>
    <property type="molecule type" value="Genomic_DNA"/>
</dbReference>
<evidence type="ECO:0000256" key="1">
    <source>
        <dbReference type="SAM" id="SignalP"/>
    </source>
</evidence>
<reference evidence="2" key="1">
    <citation type="submission" date="2023-10" db="EMBL/GenBank/DDBJ databases">
        <title>Genome assembly of Pristionchus species.</title>
        <authorList>
            <person name="Yoshida K."/>
            <person name="Sommer R.J."/>
        </authorList>
    </citation>
    <scope>NUCLEOTIDE SEQUENCE</scope>
    <source>
        <strain evidence="2">RS5133</strain>
    </source>
</reference>
<evidence type="ECO:0000313" key="3">
    <source>
        <dbReference type="Proteomes" id="UP001432322"/>
    </source>
</evidence>
<keyword evidence="1" id="KW-0732">Signal</keyword>